<dbReference type="EMBL" id="MT211887">
    <property type="protein sequence ID" value="QJF58876.1"/>
    <property type="molecule type" value="Genomic_DNA"/>
</dbReference>
<sequence>MMARYTKSILQPRDIIYINYFQIELFIQEISHLIKRLLIQTIRRPSSLLSGIIQPLLWLILFGGLFQNAPVSLFTIETKYGQFLSCGIIIFTSFTGSLNSGLPLIFDREFGFLNRLLVSPMTSKDNLLISSSFFMIGITMFQTLIIMIFSLGIFNYSIQINQIYIFFIITLLITSSISNLSIGLAFILPGHIEFLAFTLLINLPMLFSSTALAPLSFMPYWLQVLANLNPLTYAIESIRFISTTSQWYYSSPVIKTLWFNLSLLQIILFLSVISTISFTSIKTIISNKLE</sequence>
<dbReference type="PANTHER" id="PTHR43077:SF10">
    <property type="entry name" value="TRANSPORT PERMEASE PROTEIN"/>
    <property type="match status" value="1"/>
</dbReference>
<comment type="subcellular location">
    <subcellularLocation>
        <location evidence="1">Membrane</location>
        <topology evidence="1">Multi-pass membrane protein</topology>
    </subcellularLocation>
</comment>
<keyword evidence="4 5" id="KW-0472">Membrane</keyword>
<feature type="transmembrane region" description="Helical" evidence="5">
    <location>
        <begin position="127"/>
        <end position="151"/>
    </location>
</feature>
<keyword evidence="2 5" id="KW-0812">Transmembrane</keyword>
<keyword evidence="7" id="KW-0150">Chloroplast</keyword>
<geneLocation type="chloroplast" evidence="7"/>
<evidence type="ECO:0000256" key="1">
    <source>
        <dbReference type="ARBA" id="ARBA00004141"/>
    </source>
</evidence>
<reference evidence="7" key="1">
    <citation type="submission" date="2020-03" db="EMBL/GenBank/DDBJ databases">
        <title>Mitochondrial and Plastid genome variability of Corallina officinalis (Corallinales, Rhodophyta).</title>
        <authorList>
            <person name="Yesson C."/>
            <person name="Bian X."/>
            <person name="Williamson C."/>
            <person name="Briscoe A.G."/>
            <person name="Brodie J."/>
        </authorList>
    </citation>
    <scope>NUCLEOTIDE SEQUENCE</scope>
</reference>
<dbReference type="InterPro" id="IPR051328">
    <property type="entry name" value="T7SS_ABC-Transporter"/>
</dbReference>
<evidence type="ECO:0000256" key="2">
    <source>
        <dbReference type="ARBA" id="ARBA00022692"/>
    </source>
</evidence>
<dbReference type="EMBL" id="MT211885">
    <property type="protein sequence ID" value="QJF58478.1"/>
    <property type="molecule type" value="Genomic_DNA"/>
</dbReference>
<dbReference type="InterPro" id="IPR000412">
    <property type="entry name" value="ABC_2_transport"/>
</dbReference>
<feature type="transmembrane region" description="Helical" evidence="5">
    <location>
        <begin position="163"/>
        <end position="187"/>
    </location>
</feature>
<dbReference type="PROSITE" id="PS51012">
    <property type="entry name" value="ABC_TM2"/>
    <property type="match status" value="1"/>
</dbReference>
<feature type="transmembrane region" description="Helical" evidence="5">
    <location>
        <begin position="80"/>
        <end position="106"/>
    </location>
</feature>
<dbReference type="PANTHER" id="PTHR43077">
    <property type="entry name" value="TRANSPORT PERMEASE YVFS-RELATED"/>
    <property type="match status" value="1"/>
</dbReference>
<keyword evidence="7" id="KW-0934">Plastid</keyword>
<accession>A0A6M3W9J5</accession>
<protein>
    <submittedName>
        <fullName evidence="7">ABC-2 type transporter</fullName>
    </submittedName>
</protein>
<dbReference type="EMBL" id="MT211886">
    <property type="protein sequence ID" value="QJF58677.1"/>
    <property type="molecule type" value="Genomic_DNA"/>
</dbReference>
<feature type="domain" description="ABC transmembrane type-2" evidence="6">
    <location>
        <begin position="46"/>
        <end position="284"/>
    </location>
</feature>
<feature type="transmembrane region" description="Helical" evidence="5">
    <location>
        <begin position="48"/>
        <end position="68"/>
    </location>
</feature>
<feature type="transmembrane region" description="Helical" evidence="5">
    <location>
        <begin position="194"/>
        <end position="222"/>
    </location>
</feature>
<evidence type="ECO:0000256" key="3">
    <source>
        <dbReference type="ARBA" id="ARBA00022989"/>
    </source>
</evidence>
<name>A0A6M3W9J5_COROI</name>
<evidence type="ECO:0000256" key="5">
    <source>
        <dbReference type="SAM" id="Phobius"/>
    </source>
</evidence>
<evidence type="ECO:0000313" key="7">
    <source>
        <dbReference type="EMBL" id="QJF58279.1"/>
    </source>
</evidence>
<dbReference type="AlphaFoldDB" id="A0A6M3W9J5"/>
<evidence type="ECO:0000256" key="4">
    <source>
        <dbReference type="ARBA" id="ARBA00023136"/>
    </source>
</evidence>
<feature type="transmembrane region" description="Helical" evidence="5">
    <location>
        <begin position="257"/>
        <end position="281"/>
    </location>
</feature>
<proteinExistence type="predicted"/>
<dbReference type="InterPro" id="IPR013525">
    <property type="entry name" value="ABC2_TM"/>
</dbReference>
<keyword evidence="3 5" id="KW-1133">Transmembrane helix</keyword>
<dbReference type="GO" id="GO:0140359">
    <property type="term" value="F:ABC-type transporter activity"/>
    <property type="evidence" value="ECO:0007669"/>
    <property type="project" value="InterPro"/>
</dbReference>
<dbReference type="PIRSF" id="PIRSF006648">
    <property type="entry name" value="DrrB"/>
    <property type="match status" value="1"/>
</dbReference>
<dbReference type="GO" id="GO:0043190">
    <property type="term" value="C:ATP-binding cassette (ABC) transporter complex"/>
    <property type="evidence" value="ECO:0007669"/>
    <property type="project" value="InterPro"/>
</dbReference>
<dbReference type="EMBL" id="MT211884">
    <property type="protein sequence ID" value="QJF58279.1"/>
    <property type="molecule type" value="Genomic_DNA"/>
</dbReference>
<dbReference type="Pfam" id="PF01061">
    <property type="entry name" value="ABC2_membrane"/>
    <property type="match status" value="1"/>
</dbReference>
<dbReference type="InterPro" id="IPR047817">
    <property type="entry name" value="ABC2_TM_bact-type"/>
</dbReference>
<evidence type="ECO:0000259" key="6">
    <source>
        <dbReference type="PROSITE" id="PS51012"/>
    </source>
</evidence>
<organism evidence="7">
    <name type="scientific">Corallina officinalis</name>
    <name type="common">Coral seaweed</name>
    <dbReference type="NCBI Taxonomy" id="35170"/>
    <lineage>
        <taxon>Eukaryota</taxon>
        <taxon>Rhodophyta</taxon>
        <taxon>Florideophyceae</taxon>
        <taxon>Corallinophycidae</taxon>
        <taxon>Corallinales</taxon>
        <taxon>Corallinaceae</taxon>
        <taxon>Corallinoideae</taxon>
        <taxon>Corallina</taxon>
    </lineage>
</organism>